<keyword evidence="2" id="KW-0732">Signal</keyword>
<reference evidence="3 4" key="1">
    <citation type="submission" date="2014-04" db="EMBL/GenBank/DDBJ databases">
        <authorList>
            <consortium name="DOE Joint Genome Institute"/>
            <person name="Kuo A."/>
            <person name="Gay G."/>
            <person name="Dore J."/>
            <person name="Kohler A."/>
            <person name="Nagy L.G."/>
            <person name="Floudas D."/>
            <person name="Copeland A."/>
            <person name="Barry K.W."/>
            <person name="Cichocki N."/>
            <person name="Veneault-Fourrey C."/>
            <person name="LaButti K."/>
            <person name="Lindquist E.A."/>
            <person name="Lipzen A."/>
            <person name="Lundell T."/>
            <person name="Morin E."/>
            <person name="Murat C."/>
            <person name="Sun H."/>
            <person name="Tunlid A."/>
            <person name="Henrissat B."/>
            <person name="Grigoriev I.V."/>
            <person name="Hibbett D.S."/>
            <person name="Martin F."/>
            <person name="Nordberg H.P."/>
            <person name="Cantor M.N."/>
            <person name="Hua S.X."/>
        </authorList>
    </citation>
    <scope>NUCLEOTIDE SEQUENCE [LARGE SCALE GENOMIC DNA]</scope>
    <source>
        <strain evidence="4">h7</strain>
    </source>
</reference>
<feature type="compositionally biased region" description="Polar residues" evidence="1">
    <location>
        <begin position="66"/>
        <end position="80"/>
    </location>
</feature>
<dbReference type="HOGENOM" id="CLU_116397_0_0_1"/>
<dbReference type="OrthoDB" id="3067648at2759"/>
<dbReference type="Proteomes" id="UP000053424">
    <property type="component" value="Unassembled WGS sequence"/>
</dbReference>
<sequence>MLFLFLLASFLCFCNAQTVTTTNDAGQSIIQVITVSGAVTTTQVIQTLSAASPSTTSQAPVSTQTLQQGPVGQPGSTTGTPGAPIPYAYTTVIGGVTTVVQDIFTPTSPATTTVFASGSGTILDYSSWRSVYGPPSGVSNSGHSMKNIPYGVFTGLAAAACGNWIL</sequence>
<evidence type="ECO:0000256" key="2">
    <source>
        <dbReference type="SAM" id="SignalP"/>
    </source>
</evidence>
<evidence type="ECO:0000313" key="4">
    <source>
        <dbReference type="Proteomes" id="UP000053424"/>
    </source>
</evidence>
<name>A0A0C2XRU7_HEBCY</name>
<proteinExistence type="predicted"/>
<keyword evidence="4" id="KW-1185">Reference proteome</keyword>
<feature type="compositionally biased region" description="Low complexity" evidence="1">
    <location>
        <begin position="54"/>
        <end position="65"/>
    </location>
</feature>
<gene>
    <name evidence="3" type="ORF">M413DRAFT_445911</name>
</gene>
<dbReference type="AlphaFoldDB" id="A0A0C2XRU7"/>
<feature type="signal peptide" evidence="2">
    <location>
        <begin position="1"/>
        <end position="16"/>
    </location>
</feature>
<accession>A0A0C2XRU7</accession>
<protein>
    <submittedName>
        <fullName evidence="3">Uncharacterized protein</fullName>
    </submittedName>
</protein>
<reference evidence="4" key="2">
    <citation type="submission" date="2015-01" db="EMBL/GenBank/DDBJ databases">
        <title>Evolutionary Origins and Diversification of the Mycorrhizal Mutualists.</title>
        <authorList>
            <consortium name="DOE Joint Genome Institute"/>
            <consortium name="Mycorrhizal Genomics Consortium"/>
            <person name="Kohler A."/>
            <person name="Kuo A."/>
            <person name="Nagy L.G."/>
            <person name="Floudas D."/>
            <person name="Copeland A."/>
            <person name="Barry K.W."/>
            <person name="Cichocki N."/>
            <person name="Veneault-Fourrey C."/>
            <person name="LaButti K."/>
            <person name="Lindquist E.A."/>
            <person name="Lipzen A."/>
            <person name="Lundell T."/>
            <person name="Morin E."/>
            <person name="Murat C."/>
            <person name="Riley R."/>
            <person name="Ohm R."/>
            <person name="Sun H."/>
            <person name="Tunlid A."/>
            <person name="Henrissat B."/>
            <person name="Grigoriev I.V."/>
            <person name="Hibbett D.S."/>
            <person name="Martin F."/>
        </authorList>
    </citation>
    <scope>NUCLEOTIDE SEQUENCE [LARGE SCALE GENOMIC DNA]</scope>
    <source>
        <strain evidence="4">h7</strain>
    </source>
</reference>
<evidence type="ECO:0000256" key="1">
    <source>
        <dbReference type="SAM" id="MobiDB-lite"/>
    </source>
</evidence>
<dbReference type="STRING" id="686832.A0A0C2XRU7"/>
<dbReference type="EMBL" id="KN831782">
    <property type="protein sequence ID" value="KIM40453.1"/>
    <property type="molecule type" value="Genomic_DNA"/>
</dbReference>
<feature type="chain" id="PRO_5002158828" evidence="2">
    <location>
        <begin position="17"/>
        <end position="166"/>
    </location>
</feature>
<feature type="region of interest" description="Disordered" evidence="1">
    <location>
        <begin position="54"/>
        <end position="80"/>
    </location>
</feature>
<evidence type="ECO:0000313" key="3">
    <source>
        <dbReference type="EMBL" id="KIM40453.1"/>
    </source>
</evidence>
<organism evidence="3 4">
    <name type="scientific">Hebeloma cylindrosporum</name>
    <dbReference type="NCBI Taxonomy" id="76867"/>
    <lineage>
        <taxon>Eukaryota</taxon>
        <taxon>Fungi</taxon>
        <taxon>Dikarya</taxon>
        <taxon>Basidiomycota</taxon>
        <taxon>Agaricomycotina</taxon>
        <taxon>Agaricomycetes</taxon>
        <taxon>Agaricomycetidae</taxon>
        <taxon>Agaricales</taxon>
        <taxon>Agaricineae</taxon>
        <taxon>Hymenogastraceae</taxon>
        <taxon>Hebeloma</taxon>
    </lineage>
</organism>